<evidence type="ECO:0000313" key="3">
    <source>
        <dbReference type="Proteomes" id="UP000233551"/>
    </source>
</evidence>
<gene>
    <name evidence="2" type="ORF">CRG98_030193</name>
</gene>
<dbReference type="PANTHER" id="PTHR35046">
    <property type="entry name" value="ZINC KNUCKLE (CCHC-TYPE) FAMILY PROTEIN"/>
    <property type="match status" value="1"/>
</dbReference>
<organism evidence="2 3">
    <name type="scientific">Punica granatum</name>
    <name type="common">Pomegranate</name>
    <dbReference type="NCBI Taxonomy" id="22663"/>
    <lineage>
        <taxon>Eukaryota</taxon>
        <taxon>Viridiplantae</taxon>
        <taxon>Streptophyta</taxon>
        <taxon>Embryophyta</taxon>
        <taxon>Tracheophyta</taxon>
        <taxon>Spermatophyta</taxon>
        <taxon>Magnoliopsida</taxon>
        <taxon>eudicotyledons</taxon>
        <taxon>Gunneridae</taxon>
        <taxon>Pentapetalae</taxon>
        <taxon>rosids</taxon>
        <taxon>malvids</taxon>
        <taxon>Myrtales</taxon>
        <taxon>Lythraceae</taxon>
        <taxon>Punica</taxon>
    </lineage>
</organism>
<comment type="caution">
    <text evidence="2">The sequence shown here is derived from an EMBL/GenBank/DDBJ whole genome shotgun (WGS) entry which is preliminary data.</text>
</comment>
<feature type="region of interest" description="Disordered" evidence="1">
    <location>
        <begin position="67"/>
        <end position="87"/>
    </location>
</feature>
<sequence>MDEENVHEVLRGLTLNQAQFLGFQQGQDELFARLDKLTQVVERLALARAALPRSYRVPRQNVQVEDEVDREYELPEEKEQPVQRREQRSVGNNLKLKIQQFKGTSSPEEYLEWVLHVDKEFKLLTMGCELCEFQETTIVRFLGGLNKEIADMIERQPFVSLEDVIKLSVKVRRQQKRGQLTIPQVFNLKLVIAGSTPQGSTSRWNEPRKEVEGSLKSQAESAKVKEQEVDPQPLVQCRDIKCLEFHGFRHFTSEFPSWREVTIQTPHAIESEVEEAIEDVCGVTSKEKVKYADEGEKLKAQQVVSLESKLEKQRECLENIPKSWMLEVIWDVVAGLHKSWKMQATLVPSEIVDHVCSICDQIPRTGGAVLRRETPALPLC</sequence>
<proteinExistence type="predicted"/>
<reference evidence="2 3" key="1">
    <citation type="submission" date="2017-11" db="EMBL/GenBank/DDBJ databases">
        <title>De-novo sequencing of pomegranate (Punica granatum L.) genome.</title>
        <authorList>
            <person name="Akparov Z."/>
            <person name="Amiraslanov A."/>
            <person name="Hajiyeva S."/>
            <person name="Abbasov M."/>
            <person name="Kaur K."/>
            <person name="Hamwieh A."/>
            <person name="Solovyev V."/>
            <person name="Salamov A."/>
            <person name="Braich B."/>
            <person name="Kosarev P."/>
            <person name="Mahmoud A."/>
            <person name="Hajiyev E."/>
            <person name="Babayeva S."/>
            <person name="Izzatullayeva V."/>
            <person name="Mammadov A."/>
            <person name="Mammadov A."/>
            <person name="Sharifova S."/>
            <person name="Ojaghi J."/>
            <person name="Eynullazada K."/>
            <person name="Bayramov B."/>
            <person name="Abdulazimova A."/>
            <person name="Shahmuradov I."/>
        </authorList>
    </citation>
    <scope>NUCLEOTIDE SEQUENCE [LARGE SCALE GENOMIC DNA]</scope>
    <source>
        <strain evidence="3">cv. AG2017</strain>
        <tissue evidence="2">Leaf</tissue>
    </source>
</reference>
<dbReference type="AlphaFoldDB" id="A0A2I0J083"/>
<accession>A0A2I0J083</accession>
<feature type="compositionally biased region" description="Basic and acidic residues" evidence="1">
    <location>
        <begin position="71"/>
        <end position="87"/>
    </location>
</feature>
<keyword evidence="3" id="KW-1185">Reference proteome</keyword>
<dbReference type="STRING" id="22663.A0A2I0J083"/>
<evidence type="ECO:0008006" key="4">
    <source>
        <dbReference type="Google" id="ProtNLM"/>
    </source>
</evidence>
<evidence type="ECO:0000256" key="1">
    <source>
        <dbReference type="SAM" id="MobiDB-lite"/>
    </source>
</evidence>
<name>A0A2I0J083_PUNGR</name>
<protein>
    <recommendedName>
        <fullName evidence="4">Retrotransposon gag domain-containing protein</fullName>
    </recommendedName>
</protein>
<dbReference type="EMBL" id="PGOL01002243">
    <property type="protein sequence ID" value="PKI49423.1"/>
    <property type="molecule type" value="Genomic_DNA"/>
</dbReference>
<evidence type="ECO:0000313" key="2">
    <source>
        <dbReference type="EMBL" id="PKI49423.1"/>
    </source>
</evidence>
<dbReference type="Proteomes" id="UP000233551">
    <property type="component" value="Unassembled WGS sequence"/>
</dbReference>
<dbReference type="PANTHER" id="PTHR35046:SF26">
    <property type="entry name" value="RNA-DIRECTED DNA POLYMERASE"/>
    <property type="match status" value="1"/>
</dbReference>